<dbReference type="GO" id="GO:0016301">
    <property type="term" value="F:kinase activity"/>
    <property type="evidence" value="ECO:0007669"/>
    <property type="project" value="UniProtKB-KW"/>
</dbReference>
<dbReference type="NCBIfam" id="TIGR01251">
    <property type="entry name" value="ribP_PPkin"/>
    <property type="match status" value="1"/>
</dbReference>
<evidence type="ECO:0000313" key="15">
    <source>
        <dbReference type="Proteomes" id="UP000053237"/>
    </source>
</evidence>
<dbReference type="Pfam" id="PF14572">
    <property type="entry name" value="Pribosyl_synth"/>
    <property type="match status" value="1"/>
</dbReference>
<dbReference type="GO" id="GO:0002189">
    <property type="term" value="C:ribose phosphate diphosphokinase complex"/>
    <property type="evidence" value="ECO:0007669"/>
    <property type="project" value="TreeGrafter"/>
</dbReference>
<dbReference type="SUPFAM" id="SSF53271">
    <property type="entry name" value="PRTase-like"/>
    <property type="match status" value="1"/>
</dbReference>
<dbReference type="EC" id="2.7.6.1" evidence="4"/>
<dbReference type="SMART" id="SM01400">
    <property type="entry name" value="Pribosyltran_N"/>
    <property type="match status" value="1"/>
</dbReference>
<dbReference type="InterPro" id="IPR029057">
    <property type="entry name" value="PRTase-like"/>
</dbReference>
<keyword evidence="10" id="KW-0067">ATP-binding</keyword>
<evidence type="ECO:0000256" key="7">
    <source>
        <dbReference type="ARBA" id="ARBA00022727"/>
    </source>
</evidence>
<dbReference type="Pfam" id="PF13793">
    <property type="entry name" value="Pribosyltran_N"/>
    <property type="match status" value="1"/>
</dbReference>
<evidence type="ECO:0000256" key="9">
    <source>
        <dbReference type="ARBA" id="ARBA00022777"/>
    </source>
</evidence>
<dbReference type="OrthoDB" id="413572at2759"/>
<dbReference type="Proteomes" id="UP000053237">
    <property type="component" value="Unassembled WGS sequence"/>
</dbReference>
<dbReference type="GO" id="GO:0006015">
    <property type="term" value="P:5-phosphoribose 1-diphosphate biosynthetic process"/>
    <property type="evidence" value="ECO:0007669"/>
    <property type="project" value="TreeGrafter"/>
</dbReference>
<evidence type="ECO:0000256" key="12">
    <source>
        <dbReference type="ARBA" id="ARBA00049535"/>
    </source>
</evidence>
<keyword evidence="15" id="KW-1185">Reference proteome</keyword>
<evidence type="ECO:0000256" key="11">
    <source>
        <dbReference type="ARBA" id="ARBA00022842"/>
    </source>
</evidence>
<dbReference type="PANTHER" id="PTHR10210">
    <property type="entry name" value="RIBOSE-PHOSPHATE DIPHOSPHOKINASE FAMILY MEMBER"/>
    <property type="match status" value="1"/>
</dbReference>
<dbReference type="AlphaFoldDB" id="A0A024GR42"/>
<keyword evidence="6" id="KW-0479">Metal-binding</keyword>
<keyword evidence="7" id="KW-0545">Nucleotide biosynthesis</keyword>
<evidence type="ECO:0000256" key="4">
    <source>
        <dbReference type="ARBA" id="ARBA00013247"/>
    </source>
</evidence>
<keyword evidence="9" id="KW-0418">Kinase</keyword>
<dbReference type="FunFam" id="3.40.50.2020:FF:000037">
    <property type="entry name" value="Phosphoribosylpyrophosphate synthetase"/>
    <property type="match status" value="1"/>
</dbReference>
<sequence length="381" mass="41658">MFGRLVGHRDKLRMTLAAASGCLVSGMFLRDTSLHSGHNETEPLEHMKYPRPPTVGKQPKINGLKIFSGNANTTLAENVAKLVGVELGKITVDRFVDGEVDVMVHENVRGKDVYIVQPTCVPVNEHLMELLLMVSTMRRSSARRITAIIPYYGYARQDRKMAARVPISAADVARLLEAMGVDRVIAVDLHCGQIQGFFGPRVPVDNLDGGLVGVSYFANHELVNPVIVSPDAGGVARAKKFREWLVGKYGVQNVGLAMIIKQRVRANEIDKMDLVGNVEGSDCIIVDDMIDTAGTLCKAAQHLNDHGARNVYAFASHGLFNGAASERIQKSNLKEVVVVNTTPLPESCKDNEKITQLDIAPLIAKAIQNIHDKKSVSMLFD</sequence>
<dbReference type="InterPro" id="IPR000836">
    <property type="entry name" value="PRTase_dom"/>
</dbReference>
<dbReference type="CDD" id="cd06223">
    <property type="entry name" value="PRTases_typeI"/>
    <property type="match status" value="1"/>
</dbReference>
<dbReference type="NCBIfam" id="NF002320">
    <property type="entry name" value="PRK01259.1"/>
    <property type="match status" value="1"/>
</dbReference>
<evidence type="ECO:0000256" key="1">
    <source>
        <dbReference type="ARBA" id="ARBA00001946"/>
    </source>
</evidence>
<dbReference type="EMBL" id="CAIX01000249">
    <property type="protein sequence ID" value="CCI48823.1"/>
    <property type="molecule type" value="Genomic_DNA"/>
</dbReference>
<accession>A0A024GR42</accession>
<keyword evidence="8" id="KW-0547">Nucleotide-binding</keyword>
<dbReference type="InterPro" id="IPR029099">
    <property type="entry name" value="Pribosyltran_N"/>
</dbReference>
<feature type="domain" description="Ribose-phosphate pyrophosphokinase N-terminal" evidence="13">
    <location>
        <begin position="64"/>
        <end position="180"/>
    </location>
</feature>
<dbReference type="STRING" id="65357.A0A024GR42"/>
<evidence type="ECO:0000313" key="14">
    <source>
        <dbReference type="EMBL" id="CCI48823.1"/>
    </source>
</evidence>
<comment type="similarity">
    <text evidence="3">Belongs to the ribose-phosphate pyrophosphokinase family.</text>
</comment>
<dbReference type="GO" id="GO:0000287">
    <property type="term" value="F:magnesium ion binding"/>
    <property type="evidence" value="ECO:0007669"/>
    <property type="project" value="InterPro"/>
</dbReference>
<dbReference type="Gene3D" id="3.40.50.2020">
    <property type="match status" value="2"/>
</dbReference>
<evidence type="ECO:0000256" key="5">
    <source>
        <dbReference type="ARBA" id="ARBA00022679"/>
    </source>
</evidence>
<evidence type="ECO:0000259" key="13">
    <source>
        <dbReference type="Pfam" id="PF13793"/>
    </source>
</evidence>
<name>A0A024GR42_9STRA</name>
<dbReference type="GO" id="GO:0004749">
    <property type="term" value="F:ribose phosphate diphosphokinase activity"/>
    <property type="evidence" value="ECO:0007669"/>
    <property type="project" value="UniProtKB-EC"/>
</dbReference>
<comment type="catalytic activity">
    <reaction evidence="12">
        <text>D-ribose 5-phosphate + ATP = 5-phospho-alpha-D-ribose 1-diphosphate + AMP + H(+)</text>
        <dbReference type="Rhea" id="RHEA:15609"/>
        <dbReference type="ChEBI" id="CHEBI:15378"/>
        <dbReference type="ChEBI" id="CHEBI:30616"/>
        <dbReference type="ChEBI" id="CHEBI:58017"/>
        <dbReference type="ChEBI" id="CHEBI:78346"/>
        <dbReference type="ChEBI" id="CHEBI:456215"/>
        <dbReference type="EC" id="2.7.6.1"/>
    </reaction>
</comment>
<dbReference type="GO" id="GO:0006164">
    <property type="term" value="P:purine nucleotide biosynthetic process"/>
    <property type="evidence" value="ECO:0007669"/>
    <property type="project" value="TreeGrafter"/>
</dbReference>
<comment type="caution">
    <text evidence="14">The sequence shown here is derived from an EMBL/GenBank/DDBJ whole genome shotgun (WGS) entry which is preliminary data.</text>
</comment>
<dbReference type="GO" id="GO:0005524">
    <property type="term" value="F:ATP binding"/>
    <property type="evidence" value="ECO:0007669"/>
    <property type="project" value="UniProtKB-KW"/>
</dbReference>
<proteinExistence type="inferred from homology"/>
<evidence type="ECO:0000256" key="2">
    <source>
        <dbReference type="ARBA" id="ARBA00004996"/>
    </source>
</evidence>
<evidence type="ECO:0000256" key="8">
    <source>
        <dbReference type="ARBA" id="ARBA00022741"/>
    </source>
</evidence>
<dbReference type="InterPro" id="IPR005946">
    <property type="entry name" value="Rib-P_diPkinase"/>
</dbReference>
<dbReference type="PANTHER" id="PTHR10210:SF32">
    <property type="entry name" value="RIBOSE-PHOSPHATE PYROPHOSPHOKINASE 2"/>
    <property type="match status" value="1"/>
</dbReference>
<dbReference type="FunFam" id="3.40.50.2020:FF:000001">
    <property type="entry name" value="Ribose-phosphate pyrophosphokinase"/>
    <property type="match status" value="1"/>
</dbReference>
<dbReference type="InParanoid" id="A0A024GR42"/>
<reference evidence="14 15" key="1">
    <citation type="submission" date="2012-05" db="EMBL/GenBank/DDBJ databases">
        <title>Recombination and specialization in a pathogen metapopulation.</title>
        <authorList>
            <person name="Gardiner A."/>
            <person name="Kemen E."/>
            <person name="Schultz-Larsen T."/>
            <person name="MacLean D."/>
            <person name="Van Oosterhout C."/>
            <person name="Jones J.D.G."/>
        </authorList>
    </citation>
    <scope>NUCLEOTIDE SEQUENCE [LARGE SCALE GENOMIC DNA]</scope>
    <source>
        <strain evidence="14 15">Ac Nc2</strain>
    </source>
</reference>
<comment type="pathway">
    <text evidence="2">Metabolic intermediate biosynthesis; 5-phospho-alpha-D-ribose 1-diphosphate biosynthesis; 5-phospho-alpha-D-ribose 1-diphosphate from D-ribose 5-phosphate (route I): step 1/1.</text>
</comment>
<dbReference type="FunCoup" id="A0A024GR42">
    <property type="interactions" value="194"/>
</dbReference>
<gene>
    <name evidence="14" type="ORF">BN9_100220</name>
</gene>
<keyword evidence="5" id="KW-0808">Transferase</keyword>
<dbReference type="GO" id="GO:0005737">
    <property type="term" value="C:cytoplasm"/>
    <property type="evidence" value="ECO:0007669"/>
    <property type="project" value="TreeGrafter"/>
</dbReference>
<evidence type="ECO:0000256" key="10">
    <source>
        <dbReference type="ARBA" id="ARBA00022840"/>
    </source>
</evidence>
<keyword evidence="11" id="KW-0460">Magnesium</keyword>
<evidence type="ECO:0000256" key="3">
    <source>
        <dbReference type="ARBA" id="ARBA00006478"/>
    </source>
</evidence>
<protein>
    <recommendedName>
        <fullName evidence="4">ribose-phosphate diphosphokinase</fullName>
        <ecNumber evidence="4">2.7.6.1</ecNumber>
    </recommendedName>
</protein>
<organism evidence="14 15">
    <name type="scientific">Albugo candida</name>
    <dbReference type="NCBI Taxonomy" id="65357"/>
    <lineage>
        <taxon>Eukaryota</taxon>
        <taxon>Sar</taxon>
        <taxon>Stramenopiles</taxon>
        <taxon>Oomycota</taxon>
        <taxon>Peronosporomycetes</taxon>
        <taxon>Albuginales</taxon>
        <taxon>Albuginaceae</taxon>
        <taxon>Albugo</taxon>
    </lineage>
</organism>
<evidence type="ECO:0000256" key="6">
    <source>
        <dbReference type="ARBA" id="ARBA00022723"/>
    </source>
</evidence>
<comment type="cofactor">
    <cofactor evidence="1">
        <name>Mg(2+)</name>
        <dbReference type="ChEBI" id="CHEBI:18420"/>
    </cofactor>
</comment>